<dbReference type="Pfam" id="PF00202">
    <property type="entry name" value="Aminotran_3"/>
    <property type="match status" value="1"/>
</dbReference>
<dbReference type="RefSeq" id="WP_170193391.1">
    <property type="nucleotide sequence ID" value="NZ_JABBNB010000005.1"/>
</dbReference>
<evidence type="ECO:0000313" key="5">
    <source>
        <dbReference type="Proteomes" id="UP000550729"/>
    </source>
</evidence>
<evidence type="ECO:0000256" key="3">
    <source>
        <dbReference type="RuleBase" id="RU003560"/>
    </source>
</evidence>
<dbReference type="SUPFAM" id="SSF53383">
    <property type="entry name" value="PLP-dependent transferases"/>
    <property type="match status" value="1"/>
</dbReference>
<comment type="similarity">
    <text evidence="1 3">Belongs to the class-III pyridoxal-phosphate-dependent aminotransferase family.</text>
</comment>
<dbReference type="InterPro" id="IPR005814">
    <property type="entry name" value="Aminotrans_3"/>
</dbReference>
<evidence type="ECO:0000313" key="4">
    <source>
        <dbReference type="EMBL" id="NMO00888.1"/>
    </source>
</evidence>
<comment type="caution">
    <text evidence="4">The sequence shown here is derived from an EMBL/GenBank/DDBJ whole genome shotgun (WGS) entry which is preliminary data.</text>
</comment>
<keyword evidence="2 3" id="KW-0663">Pyridoxal phosphate</keyword>
<dbReference type="Proteomes" id="UP000550729">
    <property type="component" value="Unassembled WGS sequence"/>
</dbReference>
<dbReference type="PANTHER" id="PTHR43094:SF1">
    <property type="entry name" value="AMINOTRANSFERASE CLASS-III"/>
    <property type="match status" value="1"/>
</dbReference>
<dbReference type="InterPro" id="IPR015424">
    <property type="entry name" value="PyrdxlP-dep_Trfase"/>
</dbReference>
<evidence type="ECO:0000256" key="1">
    <source>
        <dbReference type="ARBA" id="ARBA00008954"/>
    </source>
</evidence>
<evidence type="ECO:0000256" key="2">
    <source>
        <dbReference type="ARBA" id="ARBA00022898"/>
    </source>
</evidence>
<name>A0A848KZL1_9ACTN</name>
<proteinExistence type="inferred from homology"/>
<organism evidence="4 5">
    <name type="scientific">Gordonia asplenii</name>
    <dbReference type="NCBI Taxonomy" id="2725283"/>
    <lineage>
        <taxon>Bacteria</taxon>
        <taxon>Bacillati</taxon>
        <taxon>Actinomycetota</taxon>
        <taxon>Actinomycetes</taxon>
        <taxon>Mycobacteriales</taxon>
        <taxon>Gordoniaceae</taxon>
        <taxon>Gordonia</taxon>
    </lineage>
</organism>
<dbReference type="GO" id="GO:0005829">
    <property type="term" value="C:cytosol"/>
    <property type="evidence" value="ECO:0007669"/>
    <property type="project" value="TreeGrafter"/>
</dbReference>
<protein>
    <submittedName>
        <fullName evidence="4">Aspartate aminotransferase family protein</fullName>
    </submittedName>
</protein>
<keyword evidence="4" id="KW-0032">Aminotransferase</keyword>
<dbReference type="GO" id="GO:0008483">
    <property type="term" value="F:transaminase activity"/>
    <property type="evidence" value="ECO:0007669"/>
    <property type="project" value="UniProtKB-KW"/>
</dbReference>
<dbReference type="EMBL" id="JABBNB010000005">
    <property type="protein sequence ID" value="NMO00888.1"/>
    <property type="molecule type" value="Genomic_DNA"/>
</dbReference>
<keyword evidence="5" id="KW-1185">Reference proteome</keyword>
<accession>A0A848KZL1</accession>
<dbReference type="CDD" id="cd00610">
    <property type="entry name" value="OAT_like"/>
    <property type="match status" value="1"/>
</dbReference>
<dbReference type="PANTHER" id="PTHR43094">
    <property type="entry name" value="AMINOTRANSFERASE"/>
    <property type="match status" value="1"/>
</dbReference>
<dbReference type="PIRSF" id="PIRSF000521">
    <property type="entry name" value="Transaminase_4ab_Lys_Orn"/>
    <property type="match status" value="1"/>
</dbReference>
<sequence length="432" mass="46338">MTGQPRAVGADALWHPFAPMQRVRHRKLTISRADDVWVWDSTGRKYLDATAGLWYCNVGHGRHEIIDAVTNQLRKLDCYQIFNDIANEPALELAHAISSRAPVDNAKVFFTSGGSDAIDTAAKLARAYFTARGRPERTVLLHRTHSYHGTHGHGTALAGIPANRVGAPFVGDVEQVPNDDVGALEEAILAAGPDRVAAFFAEPVLGAGGVVAPPDGFLRAAAEVCHRHGILFVADSVICGFGRLGNWFGIERFGVRPDMITFAKGVTSGYQPLGGVVVGDDVAAPFWEEPNHIFRHGQTYAGHPVACAAGLANIEVLESRELLAQSLRLEIQLAERLRSLADHPLLAEVRAGVGFLGALQLAPERLAGQPELVRLVVDAIREEGVLARLMGEGIGFSPPLTATDDQLDQLTDAVCAGLDHVQTAFSHGSHNV</sequence>
<dbReference type="Gene3D" id="3.90.1150.10">
    <property type="entry name" value="Aspartate Aminotransferase, domain 1"/>
    <property type="match status" value="1"/>
</dbReference>
<reference evidence="4 5" key="1">
    <citation type="submission" date="2020-04" db="EMBL/GenBank/DDBJ databases">
        <title>Gordonia sp. nov. TBRC 11910.</title>
        <authorList>
            <person name="Suriyachadkun C."/>
        </authorList>
    </citation>
    <scope>NUCLEOTIDE SEQUENCE [LARGE SCALE GENOMIC DNA]</scope>
    <source>
        <strain evidence="4 5">TBRC 11910</strain>
    </source>
</reference>
<dbReference type="InterPro" id="IPR015422">
    <property type="entry name" value="PyrdxlP-dep_Trfase_small"/>
</dbReference>
<dbReference type="Gene3D" id="3.40.640.10">
    <property type="entry name" value="Type I PLP-dependent aspartate aminotransferase-like (Major domain)"/>
    <property type="match status" value="1"/>
</dbReference>
<dbReference type="InterPro" id="IPR015421">
    <property type="entry name" value="PyrdxlP-dep_Trfase_major"/>
</dbReference>
<keyword evidence="4" id="KW-0808">Transferase</keyword>
<dbReference type="GO" id="GO:0030170">
    <property type="term" value="F:pyridoxal phosphate binding"/>
    <property type="evidence" value="ECO:0007669"/>
    <property type="project" value="InterPro"/>
</dbReference>
<dbReference type="AlphaFoldDB" id="A0A848KZL1"/>
<gene>
    <name evidence="4" type="ORF">HH308_06630</name>
</gene>